<dbReference type="Gramene" id="Pp3c15_16470V3.2">
    <property type="protein sequence ID" value="PAC:32928405.CDS.1"/>
    <property type="gene ID" value="Pp3c15_16470"/>
</dbReference>
<gene>
    <name evidence="1" type="ORF">PHYPA_019822</name>
</gene>
<dbReference type="Gramene" id="Pp3c15_16470V3.1">
    <property type="protein sequence ID" value="PAC:32928404.CDS.1"/>
    <property type="gene ID" value="Pp3c15_16470"/>
</dbReference>
<keyword evidence="3" id="KW-1185">Reference proteome</keyword>
<evidence type="ECO:0000313" key="2">
    <source>
        <dbReference type="EnsemblPlants" id="PAC:32928404.CDS.1"/>
    </source>
</evidence>
<dbReference type="AlphaFoldDB" id="A0A2K1JDD2"/>
<protein>
    <submittedName>
        <fullName evidence="1 2">Uncharacterized protein</fullName>
    </submittedName>
</protein>
<dbReference type="InParanoid" id="A0A2K1JDD2"/>
<organism evidence="1">
    <name type="scientific">Physcomitrium patens</name>
    <name type="common">Spreading-leaved earth moss</name>
    <name type="synonym">Physcomitrella patens</name>
    <dbReference type="NCBI Taxonomy" id="3218"/>
    <lineage>
        <taxon>Eukaryota</taxon>
        <taxon>Viridiplantae</taxon>
        <taxon>Streptophyta</taxon>
        <taxon>Embryophyta</taxon>
        <taxon>Bryophyta</taxon>
        <taxon>Bryophytina</taxon>
        <taxon>Bryopsida</taxon>
        <taxon>Funariidae</taxon>
        <taxon>Funariales</taxon>
        <taxon>Funariaceae</taxon>
        <taxon>Physcomitrium</taxon>
    </lineage>
</organism>
<name>A0A2K1JDD2_PHYPA</name>
<dbReference type="PaxDb" id="3218-PP1S248_33V6.1"/>
<proteinExistence type="predicted"/>
<dbReference type="EMBL" id="ABEU02000015">
    <property type="protein sequence ID" value="PNR39544.1"/>
    <property type="molecule type" value="Genomic_DNA"/>
</dbReference>
<reference evidence="2" key="3">
    <citation type="submission" date="2020-12" db="UniProtKB">
        <authorList>
            <consortium name="EnsemblPlants"/>
        </authorList>
    </citation>
    <scope>IDENTIFICATION</scope>
</reference>
<accession>A0A2K1JDD2</accession>
<reference evidence="1 3" key="2">
    <citation type="journal article" date="2018" name="Plant J.">
        <title>The Physcomitrella patens chromosome-scale assembly reveals moss genome structure and evolution.</title>
        <authorList>
            <person name="Lang D."/>
            <person name="Ullrich K.K."/>
            <person name="Murat F."/>
            <person name="Fuchs J."/>
            <person name="Jenkins J."/>
            <person name="Haas F.B."/>
            <person name="Piednoel M."/>
            <person name="Gundlach H."/>
            <person name="Van Bel M."/>
            <person name="Meyberg R."/>
            <person name="Vives C."/>
            <person name="Morata J."/>
            <person name="Symeonidi A."/>
            <person name="Hiss M."/>
            <person name="Muchero W."/>
            <person name="Kamisugi Y."/>
            <person name="Saleh O."/>
            <person name="Blanc G."/>
            <person name="Decker E.L."/>
            <person name="van Gessel N."/>
            <person name="Grimwood J."/>
            <person name="Hayes R.D."/>
            <person name="Graham S.W."/>
            <person name="Gunter L.E."/>
            <person name="McDaniel S.F."/>
            <person name="Hoernstein S.N.W."/>
            <person name="Larsson A."/>
            <person name="Li F.W."/>
            <person name="Perroud P.F."/>
            <person name="Phillips J."/>
            <person name="Ranjan P."/>
            <person name="Rokshar D.S."/>
            <person name="Rothfels C.J."/>
            <person name="Schneider L."/>
            <person name="Shu S."/>
            <person name="Stevenson D.W."/>
            <person name="Thummler F."/>
            <person name="Tillich M."/>
            <person name="Villarreal Aguilar J.C."/>
            <person name="Widiez T."/>
            <person name="Wong G.K."/>
            <person name="Wymore A."/>
            <person name="Zhang Y."/>
            <person name="Zimmer A.D."/>
            <person name="Quatrano R.S."/>
            <person name="Mayer K.F.X."/>
            <person name="Goodstein D."/>
            <person name="Casacuberta J.M."/>
            <person name="Vandepoele K."/>
            <person name="Reski R."/>
            <person name="Cuming A.C."/>
            <person name="Tuskan G.A."/>
            <person name="Maumus F."/>
            <person name="Salse J."/>
            <person name="Schmutz J."/>
            <person name="Rensing S.A."/>
        </authorList>
    </citation>
    <scope>NUCLEOTIDE SEQUENCE [LARGE SCALE GENOMIC DNA]</scope>
    <source>
        <strain evidence="2 3">cv. Gransden 2004</strain>
    </source>
</reference>
<evidence type="ECO:0000313" key="1">
    <source>
        <dbReference type="EMBL" id="PNR39544.1"/>
    </source>
</evidence>
<dbReference type="Proteomes" id="UP000006727">
    <property type="component" value="Chromosome 15"/>
</dbReference>
<dbReference type="EnsemblPlants" id="Pp3c15_16470V3.2">
    <property type="protein sequence ID" value="PAC:32928405.CDS.1"/>
    <property type="gene ID" value="Pp3c15_16470"/>
</dbReference>
<dbReference type="EnsemblPlants" id="Pp3c15_16470V3.1">
    <property type="protein sequence ID" value="PAC:32928404.CDS.1"/>
    <property type="gene ID" value="Pp3c15_16470"/>
</dbReference>
<sequence>MLTHYVYIQPRFVIGSSKSPFSFLCSGSRSPPSFYYPCMDLGTPSSHPYVKAIFFLP</sequence>
<reference evidence="1 3" key="1">
    <citation type="journal article" date="2008" name="Science">
        <title>The Physcomitrella genome reveals evolutionary insights into the conquest of land by plants.</title>
        <authorList>
            <person name="Rensing S."/>
            <person name="Lang D."/>
            <person name="Zimmer A."/>
            <person name="Terry A."/>
            <person name="Salamov A."/>
            <person name="Shapiro H."/>
            <person name="Nishiyama T."/>
            <person name="Perroud P.-F."/>
            <person name="Lindquist E."/>
            <person name="Kamisugi Y."/>
            <person name="Tanahashi T."/>
            <person name="Sakakibara K."/>
            <person name="Fujita T."/>
            <person name="Oishi K."/>
            <person name="Shin-I T."/>
            <person name="Kuroki Y."/>
            <person name="Toyoda A."/>
            <person name="Suzuki Y."/>
            <person name="Hashimoto A."/>
            <person name="Yamaguchi K."/>
            <person name="Sugano A."/>
            <person name="Kohara Y."/>
            <person name="Fujiyama A."/>
            <person name="Anterola A."/>
            <person name="Aoki S."/>
            <person name="Ashton N."/>
            <person name="Barbazuk W.B."/>
            <person name="Barker E."/>
            <person name="Bennetzen J."/>
            <person name="Bezanilla M."/>
            <person name="Blankenship R."/>
            <person name="Cho S.H."/>
            <person name="Dutcher S."/>
            <person name="Estelle M."/>
            <person name="Fawcett J.A."/>
            <person name="Gundlach H."/>
            <person name="Hanada K."/>
            <person name="Heyl A."/>
            <person name="Hicks K.A."/>
            <person name="Hugh J."/>
            <person name="Lohr M."/>
            <person name="Mayer K."/>
            <person name="Melkozernov A."/>
            <person name="Murata T."/>
            <person name="Nelson D."/>
            <person name="Pils B."/>
            <person name="Prigge M."/>
            <person name="Reiss B."/>
            <person name="Renner T."/>
            <person name="Rombauts S."/>
            <person name="Rushton P."/>
            <person name="Sanderfoot A."/>
            <person name="Schween G."/>
            <person name="Shiu S.-H."/>
            <person name="Stueber K."/>
            <person name="Theodoulou F.L."/>
            <person name="Tu H."/>
            <person name="Van de Peer Y."/>
            <person name="Verrier P.J."/>
            <person name="Waters E."/>
            <person name="Wood A."/>
            <person name="Yang L."/>
            <person name="Cove D."/>
            <person name="Cuming A."/>
            <person name="Hasebe M."/>
            <person name="Lucas S."/>
            <person name="Mishler D.B."/>
            <person name="Reski R."/>
            <person name="Grigoriev I."/>
            <person name="Quatrano R.S."/>
            <person name="Boore J.L."/>
        </authorList>
    </citation>
    <scope>NUCLEOTIDE SEQUENCE [LARGE SCALE GENOMIC DNA]</scope>
    <source>
        <strain evidence="2 3">cv. Gransden 2004</strain>
    </source>
</reference>
<evidence type="ECO:0000313" key="3">
    <source>
        <dbReference type="Proteomes" id="UP000006727"/>
    </source>
</evidence>